<evidence type="ECO:0000259" key="1">
    <source>
        <dbReference type="PROSITE" id="PS50234"/>
    </source>
</evidence>
<sequence length="406" mass="44415">MPTLLKVPTLLHSLHASSIAGLHDTQLEIRSKAFQNALLNLVKEIMCWPLEVGFHLIKAFGDLLDTCIHVAKVPESGGGPVFSLFDDSFSVGDPELESVRNFLLSFAVVKFASFPEKIFNFKDYQNGKGEEGILGMKHLGGGTKIYKAINFTLNEIFTPVAGAREQAKKILLLLSDGDSHDSNNGVIEATDQQKVTRYVGKNFISLRDKIAKLASYPTDKHTEVLTDYSRLVGFFNELQSKILAIEGVAQGSNFTQEMSSAGLSAVLTAASHSVHDLSTSTVQCSNAGADGNVPHTYERDVLGDPGIFDWSGGILNVSMQGGLAYMSRNDDEKYGYLGYSVELLHTGNGSLYFGGFSSLPVCRTSHCSAGSFLENLDGRRWIPYKVNRLARTLGQRWLFQTLTKTV</sequence>
<name>A0ABN9MNM3_9NEOB</name>
<dbReference type="InterPro" id="IPR002035">
    <property type="entry name" value="VWF_A"/>
</dbReference>
<dbReference type="InterPro" id="IPR050525">
    <property type="entry name" value="ECM_Assembly_Org"/>
</dbReference>
<feature type="domain" description="VWFA" evidence="1">
    <location>
        <begin position="87"/>
        <end position="238"/>
    </location>
</feature>
<dbReference type="SMART" id="SM00327">
    <property type="entry name" value="VWA"/>
    <property type="match status" value="1"/>
</dbReference>
<organism evidence="2 3">
    <name type="scientific">Ranitomeya imitator</name>
    <name type="common">mimic poison frog</name>
    <dbReference type="NCBI Taxonomy" id="111125"/>
    <lineage>
        <taxon>Eukaryota</taxon>
        <taxon>Metazoa</taxon>
        <taxon>Chordata</taxon>
        <taxon>Craniata</taxon>
        <taxon>Vertebrata</taxon>
        <taxon>Euteleostomi</taxon>
        <taxon>Amphibia</taxon>
        <taxon>Batrachia</taxon>
        <taxon>Anura</taxon>
        <taxon>Neobatrachia</taxon>
        <taxon>Hyloidea</taxon>
        <taxon>Dendrobatidae</taxon>
        <taxon>Dendrobatinae</taxon>
        <taxon>Ranitomeya</taxon>
    </lineage>
</organism>
<dbReference type="InterPro" id="IPR036465">
    <property type="entry name" value="vWFA_dom_sf"/>
</dbReference>
<reference evidence="2" key="1">
    <citation type="submission" date="2023-07" db="EMBL/GenBank/DDBJ databases">
        <authorList>
            <person name="Stuckert A."/>
        </authorList>
    </citation>
    <scope>NUCLEOTIDE SEQUENCE</scope>
</reference>
<evidence type="ECO:0000313" key="3">
    <source>
        <dbReference type="Proteomes" id="UP001176940"/>
    </source>
</evidence>
<dbReference type="PROSITE" id="PS50234">
    <property type="entry name" value="VWFA"/>
    <property type="match status" value="1"/>
</dbReference>
<dbReference type="PANTHER" id="PTHR24020">
    <property type="entry name" value="COLLAGEN ALPHA"/>
    <property type="match status" value="1"/>
</dbReference>
<dbReference type="EMBL" id="CAUEEQ010078233">
    <property type="protein sequence ID" value="CAJ0967314.1"/>
    <property type="molecule type" value="Genomic_DNA"/>
</dbReference>
<proteinExistence type="predicted"/>
<keyword evidence="3" id="KW-1185">Reference proteome</keyword>
<dbReference type="Pfam" id="PF00092">
    <property type="entry name" value="VWA"/>
    <property type="match status" value="1"/>
</dbReference>
<evidence type="ECO:0000313" key="2">
    <source>
        <dbReference type="EMBL" id="CAJ0967314.1"/>
    </source>
</evidence>
<dbReference type="Gene3D" id="2.130.10.130">
    <property type="entry name" value="Integrin alpha, N-terminal"/>
    <property type="match status" value="1"/>
</dbReference>
<comment type="caution">
    <text evidence="2">The sequence shown here is derived from an EMBL/GenBank/DDBJ whole genome shotgun (WGS) entry which is preliminary data.</text>
</comment>
<dbReference type="PANTHER" id="PTHR24020:SF84">
    <property type="entry name" value="VWFA DOMAIN-CONTAINING PROTEIN"/>
    <property type="match status" value="1"/>
</dbReference>
<dbReference type="SUPFAM" id="SSF53300">
    <property type="entry name" value="vWA-like"/>
    <property type="match status" value="1"/>
</dbReference>
<protein>
    <recommendedName>
        <fullName evidence="1">VWFA domain-containing protein</fullName>
    </recommendedName>
</protein>
<dbReference type="Proteomes" id="UP001176940">
    <property type="component" value="Unassembled WGS sequence"/>
</dbReference>
<accession>A0ABN9MNM3</accession>
<gene>
    <name evidence="2" type="ORF">RIMI_LOCUS22131065</name>
</gene>
<dbReference type="InterPro" id="IPR028994">
    <property type="entry name" value="Integrin_alpha_N"/>
</dbReference>
<dbReference type="Gene3D" id="3.40.50.410">
    <property type="entry name" value="von Willebrand factor, type A domain"/>
    <property type="match status" value="1"/>
</dbReference>